<evidence type="ECO:0000256" key="9">
    <source>
        <dbReference type="ARBA" id="ARBA00022989"/>
    </source>
</evidence>
<dbReference type="InterPro" id="IPR008915">
    <property type="entry name" value="Peptidase_M50"/>
</dbReference>
<dbReference type="Gramene" id="KQL04337">
    <property type="protein sequence ID" value="KQL04337"/>
    <property type="gene ID" value="SETIT_000920mg"/>
</dbReference>
<protein>
    <recommendedName>
        <fullName evidence="15">Peptidase M50 domain-containing protein</fullName>
    </recommendedName>
</protein>
<evidence type="ECO:0000256" key="3">
    <source>
        <dbReference type="ARBA" id="ARBA00022528"/>
    </source>
</evidence>
<keyword evidence="9 14" id="KW-1133">Transmembrane helix</keyword>
<evidence type="ECO:0000256" key="12">
    <source>
        <dbReference type="ARBA" id="ARBA00024314"/>
    </source>
</evidence>
<evidence type="ECO:0000256" key="10">
    <source>
        <dbReference type="ARBA" id="ARBA00023049"/>
    </source>
</evidence>
<dbReference type="InterPro" id="IPR044838">
    <property type="entry name" value="EGY1-like"/>
</dbReference>
<evidence type="ECO:0000256" key="1">
    <source>
        <dbReference type="ARBA" id="ARBA00004508"/>
    </source>
</evidence>
<feature type="transmembrane region" description="Helical" evidence="14">
    <location>
        <begin position="256"/>
        <end position="275"/>
    </location>
</feature>
<keyword evidence="8" id="KW-0809">Transit peptide</keyword>
<dbReference type="GO" id="GO:0006508">
    <property type="term" value="P:proteolysis"/>
    <property type="evidence" value="ECO:0007669"/>
    <property type="project" value="UniProtKB-KW"/>
</dbReference>
<dbReference type="ExpressionAtlas" id="K3XGB0">
    <property type="expression patterns" value="baseline"/>
</dbReference>
<evidence type="ECO:0000256" key="7">
    <source>
        <dbReference type="ARBA" id="ARBA00022801"/>
    </source>
</evidence>
<comment type="function">
    <text evidence="12">Probable membrane-associated metalloprotease that may be involved in chloroplast development.</text>
</comment>
<sequence length="543" mass="58401">MSSSPPSRAAARAYGCCHRLLLASTTVPATSGCAGRARSLTLALRCLPIAGHRLRSRRVACQAMTETEPEGNGDDEEKEVFGDDASSPSADSAAEVNEPAKSDSNIDNKKDETTNAELLSSSDAAQNIDGDATTTNDMQENVEVVEVASGSPLPGMKLDDAERIPKATIDILKDQVFGFDTFFVTSQEPYEGGVLFKGNLRGKPAKSYEKITNRLENKFGDQYKLFLLVNPEDEKPVAVVIPRQTLQPETTAVPEWFAAASFGLVTIFTLLLRNVPVLQDNLLSTFDNLELLKDGLSGALVTGLIIGVHEIGHILAAKESGIKLGVPYFVPSWQIGSFGAITRIINIVRNREDLLKLAAAGPLAGFSLGFVLLLLGFILPPSDGLGLIIDPTVFHESFLVGGLAKLLLGDALKEGTQLSINPLVLWAWAGLLINAINSIPAGELDGGRIAFAMWGRKISSRLSSLTIGLLGIAALFNDVAFYWVVLIFFLQRGPIAPLSEEITDPENNYIGIGIAVLLFGLLICLPYPFPFDPSQLTDIDFDF</sequence>
<dbReference type="CDD" id="cd06160">
    <property type="entry name" value="S2P-M50_like_2"/>
    <property type="match status" value="1"/>
</dbReference>
<keyword evidence="5" id="KW-0645">Protease</keyword>
<dbReference type="PANTHER" id="PTHR31412:SF5">
    <property type="entry name" value="ZINC METALLOPROTEASE EGY2, CHLOROPLASTIC-RELATED"/>
    <property type="match status" value="1"/>
</dbReference>
<keyword evidence="11 14" id="KW-0472">Membrane</keyword>
<evidence type="ECO:0000256" key="14">
    <source>
        <dbReference type="SAM" id="Phobius"/>
    </source>
</evidence>
<keyword evidence="7" id="KW-0378">Hydrolase</keyword>
<evidence type="ECO:0000256" key="8">
    <source>
        <dbReference type="ARBA" id="ARBA00022946"/>
    </source>
</evidence>
<organism evidence="16 17">
    <name type="scientific">Setaria italica</name>
    <name type="common">Foxtail millet</name>
    <name type="synonym">Panicum italicum</name>
    <dbReference type="NCBI Taxonomy" id="4555"/>
    <lineage>
        <taxon>Eukaryota</taxon>
        <taxon>Viridiplantae</taxon>
        <taxon>Streptophyta</taxon>
        <taxon>Embryophyta</taxon>
        <taxon>Tracheophyta</taxon>
        <taxon>Spermatophyta</taxon>
        <taxon>Magnoliopsida</taxon>
        <taxon>Liliopsida</taxon>
        <taxon>Poales</taxon>
        <taxon>Poaceae</taxon>
        <taxon>PACMAD clade</taxon>
        <taxon>Panicoideae</taxon>
        <taxon>Panicodae</taxon>
        <taxon>Paniceae</taxon>
        <taxon>Cenchrinae</taxon>
        <taxon>Setaria</taxon>
    </lineage>
</organism>
<evidence type="ECO:0000256" key="11">
    <source>
        <dbReference type="ARBA" id="ARBA00023136"/>
    </source>
</evidence>
<evidence type="ECO:0000259" key="15">
    <source>
        <dbReference type="Pfam" id="PF02163"/>
    </source>
</evidence>
<dbReference type="AlphaFoldDB" id="K3XGB0"/>
<reference evidence="16" key="2">
    <citation type="submission" date="2018-08" db="UniProtKB">
        <authorList>
            <consortium name="EnsemblPlants"/>
        </authorList>
    </citation>
    <scope>IDENTIFICATION</scope>
    <source>
        <strain evidence="16">Yugu1</strain>
    </source>
</reference>
<feature type="region of interest" description="Disordered" evidence="13">
    <location>
        <begin position="64"/>
        <end position="139"/>
    </location>
</feature>
<feature type="domain" description="Peptidase M50" evidence="15">
    <location>
        <begin position="299"/>
        <end position="460"/>
    </location>
</feature>
<evidence type="ECO:0000256" key="6">
    <source>
        <dbReference type="ARBA" id="ARBA00022692"/>
    </source>
</evidence>
<dbReference type="Proteomes" id="UP000004995">
    <property type="component" value="Unassembled WGS sequence"/>
</dbReference>
<evidence type="ECO:0000256" key="4">
    <source>
        <dbReference type="ARBA" id="ARBA00022640"/>
    </source>
</evidence>
<comment type="similarity">
    <text evidence="2">Belongs to the peptidase M50B family.</text>
</comment>
<evidence type="ECO:0000256" key="2">
    <source>
        <dbReference type="ARBA" id="ARBA00007931"/>
    </source>
</evidence>
<comment type="subcellular location">
    <subcellularLocation>
        <location evidence="1">Plastid</location>
        <location evidence="1">Chloroplast membrane</location>
        <topology evidence="1">Multi-pass membrane protein</topology>
    </subcellularLocation>
</comment>
<evidence type="ECO:0000313" key="17">
    <source>
        <dbReference type="Proteomes" id="UP000004995"/>
    </source>
</evidence>
<dbReference type="Pfam" id="PF02163">
    <property type="entry name" value="Peptidase_M50"/>
    <property type="match status" value="1"/>
</dbReference>
<dbReference type="EnsemblPlants" id="KQL04337">
    <property type="protein sequence ID" value="KQL04337"/>
    <property type="gene ID" value="SETIT_000920mg"/>
</dbReference>
<feature type="transmembrane region" description="Helical" evidence="14">
    <location>
        <begin position="465"/>
        <end position="489"/>
    </location>
</feature>
<keyword evidence="17" id="KW-1185">Reference proteome</keyword>
<accession>K3XGB0</accession>
<feature type="transmembrane region" description="Helical" evidence="14">
    <location>
        <begin position="509"/>
        <end position="529"/>
    </location>
</feature>
<dbReference type="PANTHER" id="PTHR31412">
    <property type="entry name" value="ZINC METALLOPROTEASE EGY1"/>
    <property type="match status" value="1"/>
</dbReference>
<feature type="compositionally biased region" description="Polar residues" evidence="13">
    <location>
        <begin position="115"/>
        <end position="125"/>
    </location>
</feature>
<feature type="compositionally biased region" description="Low complexity" evidence="13">
    <location>
        <begin position="83"/>
        <end position="94"/>
    </location>
</feature>
<evidence type="ECO:0000256" key="13">
    <source>
        <dbReference type="SAM" id="MobiDB-lite"/>
    </source>
</evidence>
<feature type="transmembrane region" description="Helical" evidence="14">
    <location>
        <begin position="357"/>
        <end position="379"/>
    </location>
</feature>
<dbReference type="GO" id="GO:0008237">
    <property type="term" value="F:metallopeptidase activity"/>
    <property type="evidence" value="ECO:0007669"/>
    <property type="project" value="UniProtKB-KW"/>
</dbReference>
<dbReference type="GO" id="GO:0031969">
    <property type="term" value="C:chloroplast membrane"/>
    <property type="evidence" value="ECO:0007669"/>
    <property type="project" value="UniProtKB-SubCell"/>
</dbReference>
<keyword evidence="6 14" id="KW-0812">Transmembrane</keyword>
<feature type="compositionally biased region" description="Basic and acidic residues" evidence="13">
    <location>
        <begin position="98"/>
        <end position="113"/>
    </location>
</feature>
<gene>
    <name evidence="16" type="primary">LOC101762864</name>
</gene>
<feature type="compositionally biased region" description="Acidic residues" evidence="13">
    <location>
        <begin position="67"/>
        <end position="78"/>
    </location>
</feature>
<evidence type="ECO:0000313" key="16">
    <source>
        <dbReference type="EnsemblPlants" id="KQL04337"/>
    </source>
</evidence>
<keyword evidence="4" id="KW-0934">Plastid</keyword>
<reference evidence="17" key="1">
    <citation type="journal article" date="2012" name="Nat. Biotechnol.">
        <title>Reference genome sequence of the model plant Setaria.</title>
        <authorList>
            <person name="Bennetzen J.L."/>
            <person name="Schmutz J."/>
            <person name="Wang H."/>
            <person name="Percifield R."/>
            <person name="Hawkins J."/>
            <person name="Pontaroli A.C."/>
            <person name="Estep M."/>
            <person name="Feng L."/>
            <person name="Vaughn J.N."/>
            <person name="Grimwood J."/>
            <person name="Jenkins J."/>
            <person name="Barry K."/>
            <person name="Lindquist E."/>
            <person name="Hellsten U."/>
            <person name="Deshpande S."/>
            <person name="Wang X."/>
            <person name="Wu X."/>
            <person name="Mitros T."/>
            <person name="Triplett J."/>
            <person name="Yang X."/>
            <person name="Ye C.Y."/>
            <person name="Mauro-Herrera M."/>
            <person name="Wang L."/>
            <person name="Li P."/>
            <person name="Sharma M."/>
            <person name="Sharma R."/>
            <person name="Ronald P.C."/>
            <person name="Panaud O."/>
            <person name="Kellogg E.A."/>
            <person name="Brutnell T.P."/>
            <person name="Doust A.N."/>
            <person name="Tuskan G.A."/>
            <person name="Rokhsar D."/>
            <person name="Devos K.M."/>
        </authorList>
    </citation>
    <scope>NUCLEOTIDE SEQUENCE [LARGE SCALE GENOMIC DNA]</scope>
    <source>
        <strain evidence="17">cv. Yugu1</strain>
    </source>
</reference>
<dbReference type="EMBL" id="AGNK02002852">
    <property type="status" value="NOT_ANNOTATED_CDS"/>
    <property type="molecule type" value="Genomic_DNA"/>
</dbReference>
<evidence type="ECO:0000256" key="5">
    <source>
        <dbReference type="ARBA" id="ARBA00022670"/>
    </source>
</evidence>
<keyword evidence="10" id="KW-0482">Metalloprotease</keyword>
<proteinExistence type="inferred from homology"/>
<name>K3XGB0_SETIT</name>
<keyword evidence="3" id="KW-0150">Chloroplast</keyword>